<dbReference type="EMBL" id="BPFZ01000003">
    <property type="protein sequence ID" value="GIU66600.1"/>
    <property type="molecule type" value="Genomic_DNA"/>
</dbReference>
<dbReference type="InterPro" id="IPR052048">
    <property type="entry name" value="ST_Response_Regulator"/>
</dbReference>
<proteinExistence type="predicted"/>
<gene>
    <name evidence="4" type="ORF">PsB1_0754</name>
</gene>
<dbReference type="PROSITE" id="PS50110">
    <property type="entry name" value="RESPONSE_REGULATORY"/>
    <property type="match status" value="1"/>
</dbReference>
<dbReference type="Gene3D" id="3.40.50.2300">
    <property type="match status" value="1"/>
</dbReference>
<evidence type="ECO:0000313" key="4">
    <source>
        <dbReference type="EMBL" id="GIU66600.1"/>
    </source>
</evidence>
<feature type="compositionally biased region" description="Basic and acidic residues" evidence="2">
    <location>
        <begin position="158"/>
        <end position="168"/>
    </location>
</feature>
<feature type="modified residue" description="4-aspartylphosphate" evidence="1">
    <location>
        <position position="58"/>
    </location>
</feature>
<comment type="caution">
    <text evidence="4">The sequence shown here is derived from an EMBL/GenBank/DDBJ whole genome shotgun (WGS) entry which is preliminary data.</text>
</comment>
<dbReference type="PANTHER" id="PTHR43228">
    <property type="entry name" value="TWO-COMPONENT RESPONSE REGULATOR"/>
    <property type="match status" value="1"/>
</dbReference>
<dbReference type="RefSeq" id="WP_284359192.1">
    <property type="nucleotide sequence ID" value="NZ_BPFZ01000003.1"/>
</dbReference>
<feature type="domain" description="Response regulatory" evidence="3">
    <location>
        <begin position="8"/>
        <end position="127"/>
    </location>
</feature>
<accession>A0ABQ4PU94</accession>
<protein>
    <submittedName>
        <fullName evidence="4">Response regulator</fullName>
    </submittedName>
</protein>
<dbReference type="Proteomes" id="UP001161064">
    <property type="component" value="Unassembled WGS sequence"/>
</dbReference>
<sequence>MAGLASLHVLVVDDNPHMRSIVVAILRGVGIGTVKEASDGADAMEVMRAGVPDIVIVDLNMFPIDGLEFTQMIRTAADSPFPFVPIIMMTGHTERTKVMSARDSGINELVAKPISAKTLLDRIVAVIDRPRAFVKTSSYTGPCRRRGIGKEFLGPWRRKGDEKEKEAQRNLYQEPTS</sequence>
<dbReference type="SUPFAM" id="SSF52172">
    <property type="entry name" value="CheY-like"/>
    <property type="match status" value="1"/>
</dbReference>
<reference evidence="4" key="1">
    <citation type="submission" date="2021-05" db="EMBL/GenBank/DDBJ databases">
        <authorList>
            <person name="Tanabe Y."/>
        </authorList>
    </citation>
    <scope>NUCLEOTIDE SEQUENCE</scope>
    <source>
        <strain evidence="4">BOTRYCO-1</strain>
    </source>
</reference>
<dbReference type="InterPro" id="IPR001789">
    <property type="entry name" value="Sig_transdc_resp-reg_receiver"/>
</dbReference>
<evidence type="ECO:0000259" key="3">
    <source>
        <dbReference type="PROSITE" id="PS50110"/>
    </source>
</evidence>
<reference evidence="4" key="2">
    <citation type="journal article" date="2023" name="ISME Commun">
        <title>Characterization of a bloom-associated alphaproteobacterial lineage, 'Candidatus Phycosocius': insights into freshwater algal-bacterial interactions.</title>
        <authorList>
            <person name="Tanabe Y."/>
            <person name="Yamaguchi H."/>
            <person name="Yoshida M."/>
            <person name="Kai A."/>
            <person name="Okazaki Y."/>
        </authorList>
    </citation>
    <scope>NUCLEOTIDE SEQUENCE</scope>
    <source>
        <strain evidence="4">BOTRYCO-1</strain>
    </source>
</reference>
<dbReference type="InterPro" id="IPR011006">
    <property type="entry name" value="CheY-like_superfamily"/>
</dbReference>
<keyword evidence="5" id="KW-1185">Reference proteome</keyword>
<dbReference type="PANTHER" id="PTHR43228:SF1">
    <property type="entry name" value="TWO-COMPONENT RESPONSE REGULATOR ARR22"/>
    <property type="match status" value="1"/>
</dbReference>
<evidence type="ECO:0000313" key="5">
    <source>
        <dbReference type="Proteomes" id="UP001161064"/>
    </source>
</evidence>
<name>A0ABQ4PU94_9PROT</name>
<feature type="region of interest" description="Disordered" evidence="2">
    <location>
        <begin position="155"/>
        <end position="177"/>
    </location>
</feature>
<dbReference type="SMART" id="SM00448">
    <property type="entry name" value="REC"/>
    <property type="match status" value="1"/>
</dbReference>
<keyword evidence="1" id="KW-0597">Phosphoprotein</keyword>
<evidence type="ECO:0000256" key="2">
    <source>
        <dbReference type="SAM" id="MobiDB-lite"/>
    </source>
</evidence>
<evidence type="ECO:0000256" key="1">
    <source>
        <dbReference type="PROSITE-ProRule" id="PRU00169"/>
    </source>
</evidence>
<dbReference type="Pfam" id="PF00072">
    <property type="entry name" value="Response_reg"/>
    <property type="match status" value="1"/>
</dbReference>
<organism evidence="4 5">
    <name type="scientific">Candidatus Phycosocius spiralis</name>
    <dbReference type="NCBI Taxonomy" id="2815099"/>
    <lineage>
        <taxon>Bacteria</taxon>
        <taxon>Pseudomonadati</taxon>
        <taxon>Pseudomonadota</taxon>
        <taxon>Alphaproteobacteria</taxon>
        <taxon>Caulobacterales</taxon>
        <taxon>Caulobacterales incertae sedis</taxon>
        <taxon>Candidatus Phycosocius</taxon>
    </lineage>
</organism>